<dbReference type="InterPro" id="IPR027385">
    <property type="entry name" value="Beta-barrel_OMP"/>
</dbReference>
<evidence type="ECO:0000259" key="7">
    <source>
        <dbReference type="Pfam" id="PF13505"/>
    </source>
</evidence>
<comment type="similarity">
    <text evidence="5">Belongs to the Omp25/RopB family.</text>
</comment>
<evidence type="ECO:0000313" key="8">
    <source>
        <dbReference type="EMBL" id="MDA5397808.1"/>
    </source>
</evidence>
<feature type="domain" description="Outer membrane protein beta-barrel" evidence="7">
    <location>
        <begin position="10"/>
        <end position="223"/>
    </location>
</feature>
<sequence length="424" mass="45329">MMIDRYSTVFLAVLVAAVPAKADSLFSSSGALASQTSVYDWTGFYVGVGGGTGFIIDQINVPSLGTSIGGTGGRGYFGKLTLGYDHLFSNGIVLGGAVVGRYGDIDTSWSINGTPFSSEVKADYGFDVIGRLGYTITPRTLAYVLGGYSWQHFKFNSAIPAFSRSWSDNGYVVGVGTETAFRNNWTWSSEYRYSDYSGRSFGPLGGSSIEPATHTFHSSLNYRLGGGLSQQERAPFVHEWAGLKVGGAISVGANVNKITTTGGGFTFDGMATEGYLAEANIGYDWELGERWVAGVVLAGEYISASSSTTAAGVTFNAEADDFGFDALVRVGRKFNDYTLGYVIGGYTWQNLEASVSVPAISRDISLNAVSIGTGTELALSEKTSAYVEYRYTRYEDVDLGTFATIEPSSHTVRVGAKFKLYTPD</sequence>
<dbReference type="InterPro" id="IPR051692">
    <property type="entry name" value="OMP-like"/>
</dbReference>
<dbReference type="Proteomes" id="UP001151234">
    <property type="component" value="Unassembled WGS sequence"/>
</dbReference>
<keyword evidence="2 6" id="KW-0732">Signal</keyword>
<dbReference type="InterPro" id="IPR011250">
    <property type="entry name" value="OMP/PagP_B-barrel"/>
</dbReference>
<evidence type="ECO:0000256" key="3">
    <source>
        <dbReference type="ARBA" id="ARBA00023136"/>
    </source>
</evidence>
<evidence type="ECO:0000256" key="4">
    <source>
        <dbReference type="ARBA" id="ARBA00023237"/>
    </source>
</evidence>
<keyword evidence="9" id="KW-1185">Reference proteome</keyword>
<dbReference type="Gene3D" id="2.40.160.20">
    <property type="match status" value="2"/>
</dbReference>
<reference evidence="8" key="1">
    <citation type="submission" date="2022-11" db="EMBL/GenBank/DDBJ databases">
        <title>Draft genome sequence of Hoeflea poritis E7-10 and Hoeflea prorocentri PM5-8, separated from scleractinian coral Porites lutea and marine dinoflagellate.</title>
        <authorList>
            <person name="Zhang G."/>
            <person name="Wei Q."/>
            <person name="Cai L."/>
        </authorList>
    </citation>
    <scope>NUCLEOTIDE SEQUENCE</scope>
    <source>
        <strain evidence="8">PM5-8</strain>
    </source>
</reference>
<keyword evidence="3" id="KW-0472">Membrane</keyword>
<keyword evidence="4" id="KW-0998">Cell outer membrane</keyword>
<dbReference type="AlphaFoldDB" id="A0A9X3ZGL0"/>
<gene>
    <name evidence="8" type="ORF">OQ273_04405</name>
</gene>
<comment type="subcellular location">
    <subcellularLocation>
        <location evidence="1">Cell outer membrane</location>
    </subcellularLocation>
</comment>
<evidence type="ECO:0000256" key="5">
    <source>
        <dbReference type="ARBA" id="ARBA00038306"/>
    </source>
</evidence>
<accession>A0A9X3ZGL0</accession>
<dbReference type="Pfam" id="PF13505">
    <property type="entry name" value="OMP_b-brl"/>
    <property type="match status" value="2"/>
</dbReference>
<dbReference type="PANTHER" id="PTHR34001">
    <property type="entry name" value="BLL7405 PROTEIN"/>
    <property type="match status" value="1"/>
</dbReference>
<dbReference type="EMBL" id="JAPJZI010000001">
    <property type="protein sequence ID" value="MDA5397808.1"/>
    <property type="molecule type" value="Genomic_DNA"/>
</dbReference>
<dbReference type="SUPFAM" id="SSF56925">
    <property type="entry name" value="OMPA-like"/>
    <property type="match status" value="2"/>
</dbReference>
<feature type="chain" id="PRO_5040931215" evidence="6">
    <location>
        <begin position="23"/>
        <end position="424"/>
    </location>
</feature>
<evidence type="ECO:0000256" key="6">
    <source>
        <dbReference type="SAM" id="SignalP"/>
    </source>
</evidence>
<dbReference type="RefSeq" id="WP_267989257.1">
    <property type="nucleotide sequence ID" value="NZ_JAPJZI010000001.1"/>
</dbReference>
<protein>
    <submittedName>
        <fullName evidence="8">Outer membrane beta-barrel protein</fullName>
    </submittedName>
</protein>
<dbReference type="PANTHER" id="PTHR34001:SF3">
    <property type="entry name" value="BLL7405 PROTEIN"/>
    <property type="match status" value="1"/>
</dbReference>
<dbReference type="GO" id="GO:0009279">
    <property type="term" value="C:cell outer membrane"/>
    <property type="evidence" value="ECO:0007669"/>
    <property type="project" value="UniProtKB-SubCell"/>
</dbReference>
<evidence type="ECO:0000256" key="2">
    <source>
        <dbReference type="ARBA" id="ARBA00022729"/>
    </source>
</evidence>
<feature type="signal peptide" evidence="6">
    <location>
        <begin position="1"/>
        <end position="22"/>
    </location>
</feature>
<organism evidence="8 9">
    <name type="scientific">Hoeflea prorocentri</name>
    <dbReference type="NCBI Taxonomy" id="1922333"/>
    <lineage>
        <taxon>Bacteria</taxon>
        <taxon>Pseudomonadati</taxon>
        <taxon>Pseudomonadota</taxon>
        <taxon>Alphaproteobacteria</taxon>
        <taxon>Hyphomicrobiales</taxon>
        <taxon>Rhizobiaceae</taxon>
        <taxon>Hoeflea</taxon>
    </lineage>
</organism>
<comment type="caution">
    <text evidence="8">The sequence shown here is derived from an EMBL/GenBank/DDBJ whole genome shotgun (WGS) entry which is preliminary data.</text>
</comment>
<proteinExistence type="inferred from homology"/>
<feature type="domain" description="Outer membrane protein beta-barrel" evidence="7">
    <location>
        <begin position="244"/>
        <end position="418"/>
    </location>
</feature>
<evidence type="ECO:0000313" key="9">
    <source>
        <dbReference type="Proteomes" id="UP001151234"/>
    </source>
</evidence>
<evidence type="ECO:0000256" key="1">
    <source>
        <dbReference type="ARBA" id="ARBA00004442"/>
    </source>
</evidence>
<name>A0A9X3ZGL0_9HYPH</name>